<dbReference type="Proteomes" id="UP000638560">
    <property type="component" value="Unassembled WGS sequence"/>
</dbReference>
<comment type="caution">
    <text evidence="1">The sequence shown here is derived from an EMBL/GenBank/DDBJ whole genome shotgun (WGS) entry which is preliminary data.</text>
</comment>
<keyword evidence="2" id="KW-1185">Reference proteome</keyword>
<accession>A0ABS0H8F0</accession>
<reference evidence="1 2" key="1">
    <citation type="submission" date="2020-11" db="EMBL/GenBank/DDBJ databases">
        <title>A novel isolate from a Black sea contaminated sediment with potential to produce alkanes: Plantactinospora alkalitolerans sp. nov.</title>
        <authorList>
            <person name="Carro L."/>
            <person name="Veyisoglu A."/>
            <person name="Guven K."/>
            <person name="Schumann P."/>
            <person name="Klenk H.-P."/>
            <person name="Sahin N."/>
        </authorList>
    </citation>
    <scope>NUCLEOTIDE SEQUENCE [LARGE SCALE GENOMIC DNA]</scope>
    <source>
        <strain evidence="1 2">S1510</strain>
    </source>
</reference>
<protein>
    <submittedName>
        <fullName evidence="1">Uncharacterized protein</fullName>
    </submittedName>
</protein>
<evidence type="ECO:0000313" key="2">
    <source>
        <dbReference type="Proteomes" id="UP000638560"/>
    </source>
</evidence>
<organism evidence="1 2">
    <name type="scientific">Plantactinospora alkalitolerans</name>
    <dbReference type="NCBI Taxonomy" id="2789879"/>
    <lineage>
        <taxon>Bacteria</taxon>
        <taxon>Bacillati</taxon>
        <taxon>Actinomycetota</taxon>
        <taxon>Actinomycetes</taxon>
        <taxon>Micromonosporales</taxon>
        <taxon>Micromonosporaceae</taxon>
        <taxon>Plantactinospora</taxon>
    </lineage>
</organism>
<dbReference type="EMBL" id="JADPUN010000377">
    <property type="protein sequence ID" value="MBF9134730.1"/>
    <property type="molecule type" value="Genomic_DNA"/>
</dbReference>
<evidence type="ECO:0000313" key="1">
    <source>
        <dbReference type="EMBL" id="MBF9134730.1"/>
    </source>
</evidence>
<gene>
    <name evidence="1" type="ORF">I0C86_38240</name>
</gene>
<name>A0ABS0H8F0_9ACTN</name>
<proteinExistence type="predicted"/>
<sequence>MTAAIGTTHLILALDSIPAIFGITEEPYMVFRPTCPQ</sequence>